<name>A0A1N7QBY9_9PROT</name>
<gene>
    <name evidence="3" type="ORF">SAMN05421779_11426</name>
</gene>
<dbReference type="Proteomes" id="UP000185678">
    <property type="component" value="Unassembled WGS sequence"/>
</dbReference>
<dbReference type="Gene3D" id="3.40.50.300">
    <property type="entry name" value="P-loop containing nucleotide triphosphate hydrolases"/>
    <property type="match status" value="1"/>
</dbReference>
<evidence type="ECO:0000259" key="1">
    <source>
        <dbReference type="Pfam" id="PF12770"/>
    </source>
</evidence>
<protein>
    <submittedName>
        <fullName evidence="3">Tetratricopeptide repeat-containing protein</fullName>
    </submittedName>
</protein>
<accession>A0A1N7QBY9</accession>
<dbReference type="PANTHER" id="PTHR10098">
    <property type="entry name" value="RAPSYN-RELATED"/>
    <property type="match status" value="1"/>
</dbReference>
<keyword evidence="4" id="KW-1185">Reference proteome</keyword>
<proteinExistence type="predicted"/>
<reference evidence="3 4" key="1">
    <citation type="submission" date="2017-01" db="EMBL/GenBank/DDBJ databases">
        <authorList>
            <person name="Mah S.A."/>
            <person name="Swanson W.J."/>
            <person name="Moy G.W."/>
            <person name="Vacquier V.D."/>
        </authorList>
    </citation>
    <scope>NUCLEOTIDE SEQUENCE [LARGE SCALE GENOMIC DNA]</scope>
    <source>
        <strain evidence="3 4">DSM 11589</strain>
    </source>
</reference>
<dbReference type="SUPFAM" id="SSF48452">
    <property type="entry name" value="TPR-like"/>
    <property type="match status" value="2"/>
</dbReference>
<dbReference type="InterPro" id="IPR011990">
    <property type="entry name" value="TPR-like_helical_dom_sf"/>
</dbReference>
<dbReference type="EMBL" id="FTOA01000014">
    <property type="protein sequence ID" value="SIT20375.1"/>
    <property type="molecule type" value="Genomic_DNA"/>
</dbReference>
<evidence type="ECO:0000259" key="2">
    <source>
        <dbReference type="Pfam" id="PF13191"/>
    </source>
</evidence>
<dbReference type="RefSeq" id="WP_076402184.1">
    <property type="nucleotide sequence ID" value="NZ_FTOA01000014.1"/>
</dbReference>
<dbReference type="STRING" id="80876.SAMN05421779_11426"/>
<dbReference type="InterPro" id="IPR027417">
    <property type="entry name" value="P-loop_NTPase"/>
</dbReference>
<feature type="domain" description="Orc1-like AAA ATPase" evidence="2">
    <location>
        <begin position="399"/>
        <end position="533"/>
    </location>
</feature>
<dbReference type="Pfam" id="PF13191">
    <property type="entry name" value="AAA_16"/>
    <property type="match status" value="1"/>
</dbReference>
<sequence length="1289" mass="140677">MKLQLDVRDQQVWRHLGGSSSRLPDTAQALLEQWASRYAQAVAYNQHDSLFPLGREMFGWLDQGGALRPWLQEGVRELEVIGGGNDPLTDALLAAPWEILADDGGFLALDQMKHFLPLRRIASSDTAPRSPGHGDLAILFMAGAPEGQHELDYEAEEAAILEATRHHGNGQPLVHLTVEESGELTVFADRHRSDGPFDILHLSCHGDIRDHNGASQPILLLETDTGAVDPVPPESLVSALGETIPPLLFLSACRSGQRGTSSGPLSVGADRRDATPAVVQPSLTIPFAQSMASHVPHVLGWDGSVYDADAKVFAQALYAELARGSTVAYAAADARRRVFAAKAPEIPGEHWHLARVYLGAGGGGPLCNPTSHRRRAPPSASPRFLDAKQQVRVASRTDFVGRRRQLQRLCRVFAGEANGAIIHGLGNLGKSSLAARLADRLADRMPQHTLAVVFGHYDGLSILAELERVTNSLVGKVFPGFKAQQGFRADFKAMREAVQQDVSTLESVFAFLFEQIFTHHPLLLVIDDFEQALEPLRCEQTQVWPRAELRPTLAAVLTAFRDHRGQSRLLITSRYDFALPDGAGGDLAGWLIRVPLVGMTAREQRKQWLATAWAVDAQTIPSALITDALETAAGNPGLQEVLSKPLRNGETEAAQAAIAAIRAYRRDGTPLADQNEAMAFFTRMGFDAYRAALTDSERLTFAAACLFPEPVPVPRAAVAAAASALGVTDPKPALDRLLALGLLDDYGLLAGWDGMQKVLHLAANPLARPLTDALADDMLALAADAALPELAQAWRDEEGDFPRDERGVSACQMALQAASPDPAILETAALAAVMFLFHRQQLAPQALELAIPAFDRLAAVGHTPSPPLFGHTIRAAHQAGQADLQDTLLQQALSLPQHDAHHRAQLLGLQADRLVIQGNLDEALRIRREEEIPVYQAIGDPRELAISMSKIADILQIRGDLDEALRIRREEQIPVFQALDDRRELAISMGKIADVLQLHGELDEALRIRREEEIPVYQALGDRRSLAVTMGQIADVLQTHGELDEALRIRHEEQIPVYQALGDRRSLAVTMGQIADILQARGDLDEALRIRHEEQIPVYQALGDRRSLALTMGQIADVLQARGDLDEALRIRHEEEIPVYQALGDRRSLAVTMGQIADVLQARGDLDGALDMHLSRVPDAQARADRDSLSHIRFCCARLRLQRGDQQRGEMAIIRAELAEAWEGALYLQRPDFISAIGALWGQVLAFTGHPNDGITVLQTALRAAEKIGDSSQADDCRALIATITEQNR</sequence>
<organism evidence="3 4">
    <name type="scientific">Insolitispirillum peregrinum</name>
    <dbReference type="NCBI Taxonomy" id="80876"/>
    <lineage>
        <taxon>Bacteria</taxon>
        <taxon>Pseudomonadati</taxon>
        <taxon>Pseudomonadota</taxon>
        <taxon>Alphaproteobacteria</taxon>
        <taxon>Rhodospirillales</taxon>
        <taxon>Novispirillaceae</taxon>
        <taxon>Insolitispirillum</taxon>
    </lineage>
</organism>
<feature type="domain" description="CHAT" evidence="1">
    <location>
        <begin position="89"/>
        <end position="345"/>
    </location>
</feature>
<dbReference type="Gene3D" id="1.25.40.10">
    <property type="entry name" value="Tetratricopeptide repeat domain"/>
    <property type="match status" value="1"/>
</dbReference>
<dbReference type="InterPro" id="IPR041664">
    <property type="entry name" value="AAA_16"/>
</dbReference>
<dbReference type="InterPro" id="IPR024983">
    <property type="entry name" value="CHAT_dom"/>
</dbReference>
<evidence type="ECO:0000313" key="3">
    <source>
        <dbReference type="EMBL" id="SIT20375.1"/>
    </source>
</evidence>
<dbReference type="Pfam" id="PF12770">
    <property type="entry name" value="CHAT"/>
    <property type="match status" value="1"/>
</dbReference>
<evidence type="ECO:0000313" key="4">
    <source>
        <dbReference type="Proteomes" id="UP000185678"/>
    </source>
</evidence>
<dbReference type="SUPFAM" id="SSF52540">
    <property type="entry name" value="P-loop containing nucleoside triphosphate hydrolases"/>
    <property type="match status" value="1"/>
</dbReference>